<keyword evidence="9" id="KW-0963">Cytoplasm</keyword>
<feature type="binding site" evidence="11">
    <location>
        <position position="321"/>
    </location>
    <ligand>
        <name>phosphoenolpyruvate</name>
        <dbReference type="ChEBI" id="CHEBI:58702"/>
    </ligand>
</feature>
<evidence type="ECO:0000313" key="16">
    <source>
        <dbReference type="EMBL" id="SEF18587.1"/>
    </source>
</evidence>
<evidence type="ECO:0000259" key="15">
    <source>
        <dbReference type="Pfam" id="PF05524"/>
    </source>
</evidence>
<dbReference type="Pfam" id="PF02896">
    <property type="entry name" value="PEP-utilizers_C"/>
    <property type="match status" value="1"/>
</dbReference>
<dbReference type="PROSITE" id="PS00742">
    <property type="entry name" value="PEP_ENZYMES_2"/>
    <property type="match status" value="1"/>
</dbReference>
<keyword evidence="7 9" id="KW-0460">Magnesium</keyword>
<gene>
    <name evidence="16" type="ORF">SAMN04488561_6652</name>
</gene>
<dbReference type="SUPFAM" id="SSF51621">
    <property type="entry name" value="Phosphoenolpyruvate/pyruvate domain"/>
    <property type="match status" value="1"/>
</dbReference>
<accession>A0A1H5Q013</accession>
<name>A0A1H5Q013_9ACTN</name>
<keyword evidence="5 9" id="KW-0479">Metal-binding</keyword>
<evidence type="ECO:0000256" key="3">
    <source>
        <dbReference type="ARBA" id="ARBA00016544"/>
    </source>
</evidence>
<dbReference type="SUPFAM" id="SSF52009">
    <property type="entry name" value="Phosphohistidine domain"/>
    <property type="match status" value="1"/>
</dbReference>
<evidence type="ECO:0000256" key="1">
    <source>
        <dbReference type="ARBA" id="ARBA00001946"/>
    </source>
</evidence>
<dbReference type="Proteomes" id="UP000181980">
    <property type="component" value="Unassembled WGS sequence"/>
</dbReference>
<dbReference type="InterPro" id="IPR000121">
    <property type="entry name" value="PEP_util_C"/>
</dbReference>
<comment type="cofactor">
    <cofactor evidence="1 9 12">
        <name>Mg(2+)</name>
        <dbReference type="ChEBI" id="CHEBI:18420"/>
    </cofactor>
</comment>
<dbReference type="GO" id="GO:0046872">
    <property type="term" value="F:metal ion binding"/>
    <property type="evidence" value="ECO:0007669"/>
    <property type="project" value="UniProtKB-KW"/>
</dbReference>
<dbReference type="Gene3D" id="3.50.30.10">
    <property type="entry name" value="Phosphohistidine domain"/>
    <property type="match status" value="1"/>
</dbReference>
<organism evidence="16 17">
    <name type="scientific">Jiangella alba</name>
    <dbReference type="NCBI Taxonomy" id="561176"/>
    <lineage>
        <taxon>Bacteria</taxon>
        <taxon>Bacillati</taxon>
        <taxon>Actinomycetota</taxon>
        <taxon>Actinomycetes</taxon>
        <taxon>Jiangellales</taxon>
        <taxon>Jiangellaceae</taxon>
        <taxon>Jiangella</taxon>
    </lineage>
</organism>
<keyword evidence="9" id="KW-0813">Transport</keyword>
<dbReference type="GO" id="GO:0005737">
    <property type="term" value="C:cytoplasm"/>
    <property type="evidence" value="ECO:0007669"/>
    <property type="project" value="UniProtKB-SubCell"/>
</dbReference>
<dbReference type="PANTHER" id="PTHR46244">
    <property type="entry name" value="PHOSPHOENOLPYRUVATE-PROTEIN PHOSPHOTRANSFERASE"/>
    <property type="match status" value="1"/>
</dbReference>
<evidence type="ECO:0000256" key="11">
    <source>
        <dbReference type="PIRSR" id="PIRSR000732-2"/>
    </source>
</evidence>
<dbReference type="AlphaFoldDB" id="A0A1H5Q013"/>
<evidence type="ECO:0000256" key="12">
    <source>
        <dbReference type="PIRSR" id="PIRSR000732-3"/>
    </source>
</evidence>
<dbReference type="InterPro" id="IPR008731">
    <property type="entry name" value="PTS_EIN"/>
</dbReference>
<keyword evidence="9" id="KW-0598">Phosphotransferase system</keyword>
<evidence type="ECO:0000259" key="14">
    <source>
        <dbReference type="Pfam" id="PF02896"/>
    </source>
</evidence>
<feature type="binding site" evidence="12">
    <location>
        <position position="410"/>
    </location>
    <ligand>
        <name>Mg(2+)</name>
        <dbReference type="ChEBI" id="CHEBI:18420"/>
    </ligand>
</feature>
<feature type="active site" description="Tele-phosphohistidine intermediate" evidence="10">
    <location>
        <position position="184"/>
    </location>
</feature>
<evidence type="ECO:0000256" key="10">
    <source>
        <dbReference type="PIRSR" id="PIRSR000732-1"/>
    </source>
</evidence>
<keyword evidence="16" id="KW-0670">Pyruvate</keyword>
<evidence type="ECO:0000259" key="13">
    <source>
        <dbReference type="Pfam" id="PF00391"/>
    </source>
</evidence>
<dbReference type="GO" id="GO:0008965">
    <property type="term" value="F:phosphoenolpyruvate-protein phosphotransferase activity"/>
    <property type="evidence" value="ECO:0007669"/>
    <property type="project" value="UniProtKB-EC"/>
</dbReference>
<dbReference type="OrthoDB" id="9765468at2"/>
<comment type="catalytic activity">
    <reaction evidence="9">
        <text>L-histidyl-[protein] + phosphoenolpyruvate = N(pros)-phospho-L-histidyl-[protein] + pyruvate</text>
        <dbReference type="Rhea" id="RHEA:23880"/>
        <dbReference type="Rhea" id="RHEA-COMP:9745"/>
        <dbReference type="Rhea" id="RHEA-COMP:9746"/>
        <dbReference type="ChEBI" id="CHEBI:15361"/>
        <dbReference type="ChEBI" id="CHEBI:29979"/>
        <dbReference type="ChEBI" id="CHEBI:58702"/>
        <dbReference type="ChEBI" id="CHEBI:64837"/>
        <dbReference type="EC" id="2.7.3.9"/>
    </reaction>
</comment>
<feature type="binding site" evidence="11">
    <location>
        <begin position="433"/>
        <end position="434"/>
    </location>
    <ligand>
        <name>phosphoenolpyruvate</name>
        <dbReference type="ChEBI" id="CHEBI:58702"/>
    </ligand>
</feature>
<keyword evidence="17" id="KW-1185">Reference proteome</keyword>
<keyword evidence="4 9" id="KW-0808">Transferase</keyword>
<dbReference type="InterPro" id="IPR023151">
    <property type="entry name" value="PEP_util_CS"/>
</dbReference>
<dbReference type="GO" id="GO:0009401">
    <property type="term" value="P:phosphoenolpyruvate-dependent sugar phosphotransferase system"/>
    <property type="evidence" value="ECO:0007669"/>
    <property type="project" value="UniProtKB-KW"/>
</dbReference>
<evidence type="ECO:0000256" key="5">
    <source>
        <dbReference type="ARBA" id="ARBA00022723"/>
    </source>
</evidence>
<dbReference type="Gene3D" id="1.10.274.10">
    <property type="entry name" value="PtsI, HPr-binding domain"/>
    <property type="match status" value="1"/>
</dbReference>
<feature type="active site" description="Proton donor" evidence="10">
    <location>
        <position position="481"/>
    </location>
</feature>
<dbReference type="Pfam" id="PF05524">
    <property type="entry name" value="PEP-utilisers_N"/>
    <property type="match status" value="1"/>
</dbReference>
<sequence length="551" mass="55345">MPDHPPTTLIGRGAGRGAAVGPIVQLTSAITRPDGEPAGPPEAARAALTAVADDLTERAAAADGTLAEVLTVTAQMAADPALAADIEQRVKQGDGPATAIWDAFDPFLETLAGLGGYIAERVTDLRSVRDRAVSRALGRPEPGPARLAEPSVVVAADLSPADTSALDLGNVAAIVTEEGGPTSHTAIIAGQLGIPCVVRVAGATGLPAGRLAAVDSATGAVTLDPDDELVARVRRAAAARAELRGTAPATHTADGHPAAVLANVGTVADAAAAAAAGATGVGLLRTEVLYLDRSTAPGVDEQAAAYREVLGHFPGGKVVVRTLDSGADKPLAFAEQPGEENPALGVRGYRLARRRPDLLDDQLAALARAQHDGGAELWVMAPMVSTAAEAAEFAALARGHGLTRVGAMIEVPSAALRAEAILAELDFVSIGTNDLAQYTMAADRLRGELADLLDPWQPAVLDLVAATARAGAAAGTPVGVCGESAADPLMALVLVGLGVTSLSMAPAAAAEVSHMVAGHTLEDCRRAAAAALAAPGAARARAAAEASIRPN</sequence>
<dbReference type="Gene3D" id="3.20.20.60">
    <property type="entry name" value="Phosphoenolpyruvate-binding domains"/>
    <property type="match status" value="1"/>
</dbReference>
<dbReference type="GO" id="GO:0016301">
    <property type="term" value="F:kinase activity"/>
    <property type="evidence" value="ECO:0007669"/>
    <property type="project" value="UniProtKB-KW"/>
</dbReference>
<dbReference type="InterPro" id="IPR015813">
    <property type="entry name" value="Pyrv/PenolPyrv_kinase-like_dom"/>
</dbReference>
<comment type="subcellular location">
    <subcellularLocation>
        <location evidence="9">Cytoplasm</location>
    </subcellularLocation>
</comment>
<evidence type="ECO:0000256" key="6">
    <source>
        <dbReference type="ARBA" id="ARBA00022777"/>
    </source>
</evidence>
<dbReference type="InterPro" id="IPR040442">
    <property type="entry name" value="Pyrv_kinase-like_dom_sf"/>
</dbReference>
<dbReference type="SUPFAM" id="SSF47831">
    <property type="entry name" value="Enzyme I of the PEP:sugar phosphotransferase system HPr-binding (sub)domain"/>
    <property type="match status" value="1"/>
</dbReference>
<dbReference type="InterPro" id="IPR008279">
    <property type="entry name" value="PEP-util_enz_mobile_dom"/>
</dbReference>
<feature type="binding site" evidence="11">
    <location>
        <position position="285"/>
    </location>
    <ligand>
        <name>phosphoenolpyruvate</name>
        <dbReference type="ChEBI" id="CHEBI:58702"/>
    </ligand>
</feature>
<evidence type="ECO:0000256" key="9">
    <source>
        <dbReference type="PIRNR" id="PIRNR000732"/>
    </source>
</evidence>
<dbReference type="InterPro" id="IPR036637">
    <property type="entry name" value="Phosphohistidine_dom_sf"/>
</dbReference>
<dbReference type="EC" id="2.7.3.9" evidence="9"/>
<evidence type="ECO:0000256" key="7">
    <source>
        <dbReference type="ARBA" id="ARBA00022842"/>
    </source>
</evidence>
<dbReference type="PROSITE" id="PS00370">
    <property type="entry name" value="PEP_ENZYMES_PHOS_SITE"/>
    <property type="match status" value="1"/>
</dbReference>
<evidence type="ECO:0000256" key="8">
    <source>
        <dbReference type="ARBA" id="ARBA00033235"/>
    </source>
</evidence>
<feature type="binding site" evidence="12">
    <location>
        <position position="434"/>
    </location>
    <ligand>
        <name>Mg(2+)</name>
        <dbReference type="ChEBI" id="CHEBI:18420"/>
    </ligand>
</feature>
<dbReference type="STRING" id="561176.SAMN04488561_6652"/>
<comment type="function">
    <text evidence="9">General (non sugar-specific) component of the phosphoenolpyruvate-dependent sugar phosphotransferase system (sugar PTS). This major carbohydrate active-transport system catalyzes the phosphorylation of incoming sugar substrates concomitantly with their translocation across the cell membrane. Enzyme I transfers the phosphoryl group from phosphoenolpyruvate (PEP) to the phosphoryl carrier protein (HPr).</text>
</comment>
<dbReference type="InterPro" id="IPR024692">
    <property type="entry name" value="PTS_EI"/>
</dbReference>
<dbReference type="InterPro" id="IPR018274">
    <property type="entry name" value="PEP_util_AS"/>
</dbReference>
<comment type="similarity">
    <text evidence="2 9">Belongs to the PEP-utilizing enzyme family.</text>
</comment>
<dbReference type="EMBL" id="FNUC01000004">
    <property type="protein sequence ID" value="SEF18587.1"/>
    <property type="molecule type" value="Genomic_DNA"/>
</dbReference>
<reference evidence="17" key="1">
    <citation type="submission" date="2016-10" db="EMBL/GenBank/DDBJ databases">
        <authorList>
            <person name="Varghese N."/>
            <person name="Submissions S."/>
        </authorList>
    </citation>
    <scope>NUCLEOTIDE SEQUENCE [LARGE SCALE GENOMIC DNA]</scope>
    <source>
        <strain evidence="17">DSM 45237</strain>
    </source>
</reference>
<dbReference type="InterPro" id="IPR050499">
    <property type="entry name" value="PEP-utilizing_PTS_enzyme"/>
</dbReference>
<dbReference type="PIRSF" id="PIRSF000732">
    <property type="entry name" value="PTS_enzyme_I"/>
    <property type="match status" value="1"/>
</dbReference>
<keyword evidence="6 9" id="KW-0418">Kinase</keyword>
<dbReference type="PANTHER" id="PTHR46244:SF3">
    <property type="entry name" value="PHOSPHOENOLPYRUVATE-PROTEIN PHOSPHOTRANSFERASE"/>
    <property type="match status" value="1"/>
</dbReference>
<dbReference type="RefSeq" id="WP_069113686.1">
    <property type="nucleotide sequence ID" value="NZ_FNUC01000004.1"/>
</dbReference>
<feature type="domain" description="PEP-utilising enzyme C-terminal" evidence="14">
    <location>
        <begin position="250"/>
        <end position="516"/>
    </location>
</feature>
<dbReference type="InterPro" id="IPR036618">
    <property type="entry name" value="PtsI_HPr-bd_sf"/>
</dbReference>
<dbReference type="Pfam" id="PF00391">
    <property type="entry name" value="PEP-utilizers"/>
    <property type="match status" value="1"/>
</dbReference>
<proteinExistence type="inferred from homology"/>
<evidence type="ECO:0000313" key="17">
    <source>
        <dbReference type="Proteomes" id="UP000181980"/>
    </source>
</evidence>
<feature type="domain" description="Phosphotransferase system enzyme I N-terminal" evidence="15">
    <location>
        <begin position="11"/>
        <end position="121"/>
    </location>
</feature>
<evidence type="ECO:0000256" key="2">
    <source>
        <dbReference type="ARBA" id="ARBA00007837"/>
    </source>
</evidence>
<evidence type="ECO:0000256" key="4">
    <source>
        <dbReference type="ARBA" id="ARBA00022679"/>
    </source>
</evidence>
<keyword evidence="9" id="KW-0762">Sugar transport</keyword>
<dbReference type="PRINTS" id="PR01736">
    <property type="entry name" value="PHPHTRNFRASE"/>
</dbReference>
<feature type="domain" description="PEP-utilising enzyme mobile" evidence="13">
    <location>
        <begin position="148"/>
        <end position="219"/>
    </location>
</feature>
<feature type="binding site" evidence="11">
    <location>
        <position position="444"/>
    </location>
    <ligand>
        <name>phosphoenolpyruvate</name>
        <dbReference type="ChEBI" id="CHEBI:58702"/>
    </ligand>
</feature>
<protein>
    <recommendedName>
        <fullName evidence="3 9">Phosphoenolpyruvate-protein phosphotransferase</fullName>
        <ecNumber evidence="9">2.7.3.9</ecNumber>
    </recommendedName>
    <alternativeName>
        <fullName evidence="8 9">Phosphotransferase system, enzyme I</fullName>
    </alternativeName>
</protein>